<gene>
    <name evidence="2" type="ORF">C1SCF055_LOCUS15507</name>
</gene>
<dbReference type="EMBL" id="CAMXCT020001254">
    <property type="protein sequence ID" value="CAL1141688.1"/>
    <property type="molecule type" value="Genomic_DNA"/>
</dbReference>
<comment type="caution">
    <text evidence="2">The sequence shown here is derived from an EMBL/GenBank/DDBJ whole genome shotgun (WGS) entry which is preliminary data.</text>
</comment>
<protein>
    <submittedName>
        <fullName evidence="2">Uncharacterized protein</fullName>
    </submittedName>
</protein>
<evidence type="ECO:0000313" key="2">
    <source>
        <dbReference type="EMBL" id="CAI3988313.1"/>
    </source>
</evidence>
<feature type="transmembrane region" description="Helical" evidence="1">
    <location>
        <begin position="15"/>
        <end position="37"/>
    </location>
</feature>
<evidence type="ECO:0000313" key="3">
    <source>
        <dbReference type="EMBL" id="CAL1141688.1"/>
    </source>
</evidence>
<dbReference type="Proteomes" id="UP001152797">
    <property type="component" value="Unassembled WGS sequence"/>
</dbReference>
<accession>A0A9P1CCR0</accession>
<keyword evidence="4" id="KW-1185">Reference proteome</keyword>
<keyword evidence="1" id="KW-1133">Transmembrane helix</keyword>
<reference evidence="3" key="2">
    <citation type="submission" date="2024-04" db="EMBL/GenBank/DDBJ databases">
        <authorList>
            <person name="Chen Y."/>
            <person name="Shah S."/>
            <person name="Dougan E. K."/>
            <person name="Thang M."/>
            <person name="Chan C."/>
        </authorList>
    </citation>
    <scope>NUCLEOTIDE SEQUENCE [LARGE SCALE GENOMIC DNA]</scope>
</reference>
<proteinExistence type="predicted"/>
<dbReference type="EMBL" id="CAMXCT030001254">
    <property type="protein sequence ID" value="CAL4775625.1"/>
    <property type="molecule type" value="Genomic_DNA"/>
</dbReference>
<organism evidence="2">
    <name type="scientific">Cladocopium goreaui</name>
    <dbReference type="NCBI Taxonomy" id="2562237"/>
    <lineage>
        <taxon>Eukaryota</taxon>
        <taxon>Sar</taxon>
        <taxon>Alveolata</taxon>
        <taxon>Dinophyceae</taxon>
        <taxon>Suessiales</taxon>
        <taxon>Symbiodiniaceae</taxon>
        <taxon>Cladocopium</taxon>
    </lineage>
</organism>
<name>A0A9P1CCR0_9DINO</name>
<reference evidence="2" key="1">
    <citation type="submission" date="2022-10" db="EMBL/GenBank/DDBJ databases">
        <authorList>
            <person name="Chen Y."/>
            <person name="Dougan E. K."/>
            <person name="Chan C."/>
            <person name="Rhodes N."/>
            <person name="Thang M."/>
        </authorList>
    </citation>
    <scope>NUCLEOTIDE SEQUENCE</scope>
</reference>
<evidence type="ECO:0000256" key="1">
    <source>
        <dbReference type="SAM" id="Phobius"/>
    </source>
</evidence>
<dbReference type="AlphaFoldDB" id="A0A9P1CCR0"/>
<keyword evidence="1" id="KW-0812">Transmembrane</keyword>
<keyword evidence="1" id="KW-0472">Membrane</keyword>
<evidence type="ECO:0000313" key="4">
    <source>
        <dbReference type="Proteomes" id="UP001152797"/>
    </source>
</evidence>
<sequence>MAIPSPDGLGWFPSALPVAGSSGLLVLVAALAALCMLQSAFVPSSKPQVSNEAATLAAAGAVLATPEAAHARLPEDACRGRWGDGRCQNMNMYRKNTCLNKSLYPISISIL</sequence>
<dbReference type="EMBL" id="CAMXCT010001254">
    <property type="protein sequence ID" value="CAI3988313.1"/>
    <property type="molecule type" value="Genomic_DNA"/>
</dbReference>